<dbReference type="SUPFAM" id="SSF46689">
    <property type="entry name" value="Homeodomain-like"/>
    <property type="match status" value="1"/>
</dbReference>
<feature type="domain" description="Myb-like" evidence="2">
    <location>
        <begin position="12"/>
        <end position="54"/>
    </location>
</feature>
<accession>A0A7S0NXK3</accession>
<evidence type="ECO:0008006" key="5">
    <source>
        <dbReference type="Google" id="ProtNLM"/>
    </source>
</evidence>
<reference evidence="4" key="1">
    <citation type="submission" date="2021-01" db="EMBL/GenBank/DDBJ databases">
        <authorList>
            <person name="Corre E."/>
            <person name="Pelletier E."/>
            <person name="Niang G."/>
            <person name="Scheremetjew M."/>
            <person name="Finn R."/>
            <person name="Kale V."/>
            <person name="Holt S."/>
            <person name="Cochrane G."/>
            <person name="Meng A."/>
            <person name="Brown T."/>
            <person name="Cohen L."/>
        </authorList>
    </citation>
    <scope>NUCLEOTIDE SEQUENCE</scope>
    <source>
        <strain evidence="4">RCC1130</strain>
    </source>
</reference>
<gene>
    <name evidence="4" type="ORF">CLEP1334_LOCUS14382</name>
</gene>
<dbReference type="AlphaFoldDB" id="A0A7S0NXK3"/>
<dbReference type="Pfam" id="PF00249">
    <property type="entry name" value="Myb_DNA-binding"/>
    <property type="match status" value="1"/>
</dbReference>
<proteinExistence type="predicted"/>
<feature type="region of interest" description="Disordered" evidence="1">
    <location>
        <begin position="497"/>
        <end position="532"/>
    </location>
</feature>
<feature type="compositionally biased region" description="Basic and acidic residues" evidence="1">
    <location>
        <begin position="260"/>
        <end position="275"/>
    </location>
</feature>
<evidence type="ECO:0000259" key="3">
    <source>
        <dbReference type="PROSITE" id="PS51294"/>
    </source>
</evidence>
<sequence>MPGGKHEHTQAWAPEEDQVILEMHALEGPKWSKIVQRLPNRTVSSIRNRWQRIEQGRRLREAGTHTRNRCHACGLPKRGHVCLAKLPVRSQVNLAHAPAATAAHIDAATLSSWLNHLTTLPGVDSATVNIARQLSTSHAFAAQMEQPPNMSFPPIDVAAFNSMLQMLPSVQGSLPLTGAASSNFQSLGLEFVYPGAYGHSQQRPLLGSQIQSLSAPSRPASMTNQQSREVAALFAEFDDPPGAAASRSFAGKSLNDEFERISSSKSVSSREHTSSLERQASVEGVSSIKRADSLERVSSVDGAPSLEHAAVSSASDEANDVAMSYVASHESRGSRDSNAAATLSLHQEHVERADALEYHRADHLHEQHLLSHQPYHVQQRQRQRRHPQHHPLDHLRHHRPHHHDRHRHRLDRNATEVPVKLESRFDSDGEACGLRHGPRPNLSSGLFSLGRAGGDSMTDESSPLNFPDAACRHADADFLAPSSALPADAPLTRSEFVVAGEGPPSDSPPLNGRPLDERLAAPSTNPSTDAEWNDHQCGSAIGGAPIDQSADQDAAHEAVADGLFYRGSSSAEEGFVRSRLPLLTCVHERIRCVRMRCIRLASSPVVTFTYRRGR</sequence>
<dbReference type="Gene3D" id="1.10.10.60">
    <property type="entry name" value="Homeodomain-like"/>
    <property type="match status" value="1"/>
</dbReference>
<dbReference type="PROSITE" id="PS51294">
    <property type="entry name" value="HTH_MYB"/>
    <property type="match status" value="1"/>
</dbReference>
<feature type="domain" description="HTH myb-type" evidence="3">
    <location>
        <begin position="1"/>
        <end position="52"/>
    </location>
</feature>
<dbReference type="PROSITE" id="PS50090">
    <property type="entry name" value="MYB_LIKE"/>
    <property type="match status" value="1"/>
</dbReference>
<name>A0A7S0NXK3_9EUKA</name>
<feature type="region of interest" description="Disordered" evidence="1">
    <location>
        <begin position="260"/>
        <end position="285"/>
    </location>
</feature>
<dbReference type="SMART" id="SM00717">
    <property type="entry name" value="SANT"/>
    <property type="match status" value="1"/>
</dbReference>
<dbReference type="InterPro" id="IPR009057">
    <property type="entry name" value="Homeodomain-like_sf"/>
</dbReference>
<dbReference type="EMBL" id="HBER01028646">
    <property type="protein sequence ID" value="CAD8539099.1"/>
    <property type="molecule type" value="Transcribed_RNA"/>
</dbReference>
<evidence type="ECO:0000259" key="2">
    <source>
        <dbReference type="PROSITE" id="PS50090"/>
    </source>
</evidence>
<dbReference type="CDD" id="cd00167">
    <property type="entry name" value="SANT"/>
    <property type="match status" value="1"/>
</dbReference>
<feature type="compositionally biased region" description="Basic residues" evidence="1">
    <location>
        <begin position="379"/>
        <end position="409"/>
    </location>
</feature>
<feature type="region of interest" description="Disordered" evidence="1">
    <location>
        <begin position="378"/>
        <end position="409"/>
    </location>
</feature>
<evidence type="ECO:0000256" key="1">
    <source>
        <dbReference type="SAM" id="MobiDB-lite"/>
    </source>
</evidence>
<dbReference type="InterPro" id="IPR017930">
    <property type="entry name" value="Myb_dom"/>
</dbReference>
<protein>
    <recommendedName>
        <fullName evidence="5">Myb-like domain-containing protein</fullName>
    </recommendedName>
</protein>
<dbReference type="InterPro" id="IPR001005">
    <property type="entry name" value="SANT/Myb"/>
</dbReference>
<organism evidence="4">
    <name type="scientific">Calcidiscus leptoporus</name>
    <dbReference type="NCBI Taxonomy" id="127549"/>
    <lineage>
        <taxon>Eukaryota</taxon>
        <taxon>Haptista</taxon>
        <taxon>Haptophyta</taxon>
        <taxon>Prymnesiophyceae</taxon>
        <taxon>Coccolithales</taxon>
        <taxon>Calcidiscaceae</taxon>
        <taxon>Calcidiscus</taxon>
    </lineage>
</organism>
<evidence type="ECO:0000313" key="4">
    <source>
        <dbReference type="EMBL" id="CAD8539099.1"/>
    </source>
</evidence>